<feature type="region of interest" description="Disordered" evidence="1">
    <location>
        <begin position="265"/>
        <end position="288"/>
    </location>
</feature>
<dbReference type="Gene3D" id="1.10.10.880">
    <property type="entry name" value="Anti sigma-E protein RseA, N-terminal domain"/>
    <property type="match status" value="1"/>
</dbReference>
<keyword evidence="2" id="KW-1133">Transmembrane helix</keyword>
<name>A0ABR5NI79_9GAMM</name>
<keyword evidence="2" id="KW-0812">Transmembrane</keyword>
<feature type="domain" description="Anti sigma-E protein RseA N-terminal" evidence="3">
    <location>
        <begin position="23"/>
        <end position="100"/>
    </location>
</feature>
<dbReference type="Proteomes" id="UP000050902">
    <property type="component" value="Unassembled WGS sequence"/>
</dbReference>
<gene>
    <name evidence="4" type="ORF">ABB22_12805</name>
</gene>
<evidence type="ECO:0000256" key="2">
    <source>
        <dbReference type="SAM" id="Phobius"/>
    </source>
</evidence>
<evidence type="ECO:0000313" key="4">
    <source>
        <dbReference type="EMBL" id="KRG56234.1"/>
    </source>
</evidence>
<keyword evidence="2" id="KW-0472">Membrane</keyword>
<organism evidence="4 5">
    <name type="scientific">Stenotrophomonas nitritireducens</name>
    <dbReference type="NCBI Taxonomy" id="83617"/>
    <lineage>
        <taxon>Bacteria</taxon>
        <taxon>Pseudomonadati</taxon>
        <taxon>Pseudomonadota</taxon>
        <taxon>Gammaproteobacteria</taxon>
        <taxon>Lysobacterales</taxon>
        <taxon>Lysobacteraceae</taxon>
        <taxon>Stenotrophomonas</taxon>
    </lineage>
</organism>
<dbReference type="EMBL" id="LDJG01000018">
    <property type="protein sequence ID" value="KRG56234.1"/>
    <property type="molecule type" value="Genomic_DNA"/>
</dbReference>
<dbReference type="SUPFAM" id="SSF89069">
    <property type="entry name" value="N-terminal, cytoplasmic domain of anti-sigmaE factor RseA"/>
    <property type="match status" value="1"/>
</dbReference>
<dbReference type="InterPro" id="IPR005572">
    <property type="entry name" value="Anti-sigma_E_RseA_N"/>
</dbReference>
<feature type="compositionally biased region" description="Low complexity" evidence="1">
    <location>
        <begin position="201"/>
        <end position="214"/>
    </location>
</feature>
<dbReference type="InterPro" id="IPR052383">
    <property type="entry name" value="Anti-sigma-E_RseA-like"/>
</dbReference>
<accession>A0ABR5NI79</accession>
<reference evidence="4 5" key="1">
    <citation type="submission" date="2015-05" db="EMBL/GenBank/DDBJ databases">
        <title>Genome sequencing and analysis of members of genus Stenotrophomonas.</title>
        <authorList>
            <person name="Patil P.P."/>
            <person name="Midha S."/>
            <person name="Patil P.B."/>
        </authorList>
    </citation>
    <scope>NUCLEOTIDE SEQUENCE [LARGE SCALE GENOMIC DNA]</scope>
    <source>
        <strain evidence="4 5">DSM 12575</strain>
    </source>
</reference>
<evidence type="ECO:0000259" key="3">
    <source>
        <dbReference type="Pfam" id="PF03872"/>
    </source>
</evidence>
<dbReference type="PANTHER" id="PTHR38104">
    <property type="match status" value="1"/>
</dbReference>
<dbReference type="PANTHER" id="PTHR38104:SF1">
    <property type="entry name" value="ANTI-SIGMA-E FACTOR RSEA"/>
    <property type="match status" value="1"/>
</dbReference>
<keyword evidence="5" id="KW-1185">Reference proteome</keyword>
<feature type="region of interest" description="Disordered" evidence="1">
    <location>
        <begin position="201"/>
        <end position="233"/>
    </location>
</feature>
<dbReference type="Pfam" id="PF03872">
    <property type="entry name" value="RseA_N"/>
    <property type="match status" value="1"/>
</dbReference>
<dbReference type="InterPro" id="IPR036147">
    <property type="entry name" value="Anti-sigma_E_RseA_N_sf"/>
</dbReference>
<dbReference type="RefSeq" id="WP_055768386.1">
    <property type="nucleotide sequence ID" value="NZ_LDJG01000018.1"/>
</dbReference>
<protein>
    <recommendedName>
        <fullName evidence="3">Anti sigma-E protein RseA N-terminal domain-containing protein</fullName>
    </recommendedName>
</protein>
<comment type="caution">
    <text evidence="4">The sequence shown here is derived from an EMBL/GenBank/DDBJ whole genome shotgun (WGS) entry which is preliminary data.</text>
</comment>
<evidence type="ECO:0000256" key="1">
    <source>
        <dbReference type="SAM" id="MobiDB-lite"/>
    </source>
</evidence>
<evidence type="ECO:0000313" key="5">
    <source>
        <dbReference type="Proteomes" id="UP000050902"/>
    </source>
</evidence>
<proteinExistence type="predicted"/>
<sequence>MNVSGRVDAAGNAADKFELHYRQQLSALVDGELPTDEARFLLRRLQHDGELAGCQERWQLLGDALRGQACAPAPAGFDLKIREAIAADARRAPPASERQARRAGWRRWGGGAALAASVAAVALFMARGQLPGPAAPEPVIATAAQVPATAVVADAGRAPDAGGDAGLAAAAPAVAVAALRRADAPARRGSATRTQQVARSAAARQAEPARAVATQSPVPALRTDPFADPGNVLRARPWPRSSLSPALSNHALNASLPVAEGGAAFYPFEPRMPSQDRSGEPDAQPPRH</sequence>
<dbReference type="CDD" id="cd16328">
    <property type="entry name" value="RseA_N"/>
    <property type="match status" value="1"/>
</dbReference>
<feature type="transmembrane region" description="Helical" evidence="2">
    <location>
        <begin position="108"/>
        <end position="126"/>
    </location>
</feature>